<organism evidence="2 3">
    <name type="scientific">Streptomyces niveiscabiei</name>
    <dbReference type="NCBI Taxonomy" id="164115"/>
    <lineage>
        <taxon>Bacteria</taxon>
        <taxon>Bacillati</taxon>
        <taxon>Actinomycetota</taxon>
        <taxon>Actinomycetes</taxon>
        <taxon>Kitasatosporales</taxon>
        <taxon>Streptomycetaceae</taxon>
        <taxon>Streptomyces</taxon>
    </lineage>
</organism>
<dbReference type="EMBL" id="JBJVNI010000030">
    <property type="protein sequence ID" value="MFM9615032.1"/>
    <property type="molecule type" value="Genomic_DNA"/>
</dbReference>
<evidence type="ECO:0000313" key="3">
    <source>
        <dbReference type="Proteomes" id="UP001631957"/>
    </source>
</evidence>
<keyword evidence="2" id="KW-0489">Methyltransferase</keyword>
<dbReference type="InterPro" id="IPR013216">
    <property type="entry name" value="Methyltransf_11"/>
</dbReference>
<dbReference type="EC" id="2.1.1.-" evidence="2"/>
<dbReference type="GO" id="GO:0008168">
    <property type="term" value="F:methyltransferase activity"/>
    <property type="evidence" value="ECO:0007669"/>
    <property type="project" value="UniProtKB-KW"/>
</dbReference>
<dbReference type="InterPro" id="IPR050508">
    <property type="entry name" value="Methyltransf_Superfamily"/>
</dbReference>
<accession>A0ABW9I7S8</accession>
<dbReference type="PANTHER" id="PTHR42912">
    <property type="entry name" value="METHYLTRANSFERASE"/>
    <property type="match status" value="1"/>
</dbReference>
<proteinExistence type="predicted"/>
<keyword evidence="2" id="KW-0808">Transferase</keyword>
<name>A0ABW9I7S8_9ACTN</name>
<reference evidence="2 3" key="1">
    <citation type="submission" date="2024-12" db="EMBL/GenBank/DDBJ databases">
        <title>Forecasting of Potato common scab and diversities of Pathogenic streptomyces spp. in china.</title>
        <authorList>
            <person name="Handique U."/>
            <person name="Wu J."/>
        </authorList>
    </citation>
    <scope>NUCLEOTIDE SEQUENCE [LARGE SCALE GENOMIC DNA]</scope>
    <source>
        <strain evidence="2 3">ZRIMU1530</strain>
    </source>
</reference>
<dbReference type="CDD" id="cd02440">
    <property type="entry name" value="AdoMet_MTases"/>
    <property type="match status" value="1"/>
</dbReference>
<sequence length="269" mass="27947">MSAEVQEAFLRGFHAGRPGVTGEAFARGRGPDGRSSYELLRDRVSGARRVLDLGCGDGVLLELLRDGSPGRRLAGIDLSPEAVRLARARGFDVEVGRAQELPYADGEFDAVVSHMAFMLMADVETVAAEVARVLAPGGVFACVLGGGAVGGEAYERFVQVLRRLPAGGIPALGDRRVRDREGVEAVLCGAGFGEVTWESVAIDIGGSLAEVWESLAGVYDLGPLSAGQVEGVRREFLGAVGDLVGEGGRVPCGFVVRVVGGVSLPPTSA</sequence>
<dbReference type="SUPFAM" id="SSF53335">
    <property type="entry name" value="S-adenosyl-L-methionine-dependent methyltransferases"/>
    <property type="match status" value="1"/>
</dbReference>
<feature type="domain" description="Methyltransferase type 11" evidence="1">
    <location>
        <begin position="51"/>
        <end position="142"/>
    </location>
</feature>
<gene>
    <name evidence="2" type="ORF">ACKI18_40910</name>
</gene>
<dbReference type="InterPro" id="IPR029063">
    <property type="entry name" value="SAM-dependent_MTases_sf"/>
</dbReference>
<dbReference type="Proteomes" id="UP001631957">
    <property type="component" value="Unassembled WGS sequence"/>
</dbReference>
<keyword evidence="3" id="KW-1185">Reference proteome</keyword>
<dbReference type="Pfam" id="PF08241">
    <property type="entry name" value="Methyltransf_11"/>
    <property type="match status" value="1"/>
</dbReference>
<protein>
    <submittedName>
        <fullName evidence="2">Class I SAM-dependent methyltransferase</fullName>
        <ecNumber evidence="2">2.1.1.-</ecNumber>
    </submittedName>
</protein>
<comment type="caution">
    <text evidence="2">The sequence shown here is derived from an EMBL/GenBank/DDBJ whole genome shotgun (WGS) entry which is preliminary data.</text>
</comment>
<evidence type="ECO:0000313" key="2">
    <source>
        <dbReference type="EMBL" id="MFM9615032.1"/>
    </source>
</evidence>
<dbReference type="GO" id="GO:0032259">
    <property type="term" value="P:methylation"/>
    <property type="evidence" value="ECO:0007669"/>
    <property type="project" value="UniProtKB-KW"/>
</dbReference>
<dbReference type="RefSeq" id="WP_109363891.1">
    <property type="nucleotide sequence ID" value="NZ_JBJVNI010000030.1"/>
</dbReference>
<evidence type="ECO:0000259" key="1">
    <source>
        <dbReference type="Pfam" id="PF08241"/>
    </source>
</evidence>
<dbReference type="Gene3D" id="3.40.50.150">
    <property type="entry name" value="Vaccinia Virus protein VP39"/>
    <property type="match status" value="1"/>
</dbReference>